<dbReference type="EMBL" id="MU848840">
    <property type="protein sequence ID" value="KAK2632009.1"/>
    <property type="molecule type" value="Genomic_DNA"/>
</dbReference>
<gene>
    <name evidence="6" type="ORF">EUGRSUZ_L02127</name>
</gene>
<organism evidence="6">
    <name type="scientific">Eucalyptus grandis</name>
    <name type="common">Flooded gum</name>
    <dbReference type="NCBI Taxonomy" id="71139"/>
    <lineage>
        <taxon>Eukaryota</taxon>
        <taxon>Viridiplantae</taxon>
        <taxon>Streptophyta</taxon>
        <taxon>Embryophyta</taxon>
        <taxon>Tracheophyta</taxon>
        <taxon>Spermatophyta</taxon>
        <taxon>Magnoliopsida</taxon>
        <taxon>eudicotyledons</taxon>
        <taxon>Gunneridae</taxon>
        <taxon>Pentapetalae</taxon>
        <taxon>rosids</taxon>
        <taxon>malvids</taxon>
        <taxon>Myrtales</taxon>
        <taxon>Myrtaceae</taxon>
        <taxon>Myrtoideae</taxon>
        <taxon>Eucalypteae</taxon>
        <taxon>Eucalyptus</taxon>
    </lineage>
</organism>
<dbReference type="SUPFAM" id="SSF117281">
    <property type="entry name" value="Kelch motif"/>
    <property type="match status" value="1"/>
</dbReference>
<keyword evidence="7" id="KW-1185">Reference proteome</keyword>
<dbReference type="PANTHER" id="PTHR46093">
    <property type="entry name" value="ACYL-COA-BINDING DOMAIN-CONTAINING PROTEIN 5"/>
    <property type="match status" value="1"/>
</dbReference>
<dbReference type="GO" id="GO:0006869">
    <property type="term" value="P:lipid transport"/>
    <property type="evidence" value="ECO:0000318"/>
    <property type="project" value="GO_Central"/>
</dbReference>
<proteinExistence type="predicted"/>
<dbReference type="Proteomes" id="UP000030711">
    <property type="component" value="Unassembled WGS sequence"/>
</dbReference>
<evidence type="ECO:0000313" key="7">
    <source>
        <dbReference type="Proteomes" id="UP000030711"/>
    </source>
</evidence>
<protein>
    <recommendedName>
        <fullName evidence="4">Acyl-CoA-binding domain-containing protein</fullName>
    </recommendedName>
</protein>
<name>A0A058ZTP1_EUCGR</name>
<evidence type="ECO:0000313" key="6">
    <source>
        <dbReference type="EMBL" id="KCW44390.1"/>
    </source>
</evidence>
<evidence type="ECO:0000259" key="4">
    <source>
        <dbReference type="Pfam" id="PF24922"/>
    </source>
</evidence>
<evidence type="ECO:0000256" key="1">
    <source>
        <dbReference type="ARBA" id="ARBA00022441"/>
    </source>
</evidence>
<reference evidence="6" key="1">
    <citation type="submission" date="2013-07" db="EMBL/GenBank/DDBJ databases">
        <title>The genome of Eucalyptus grandis.</title>
        <authorList>
            <person name="Schmutz J."/>
            <person name="Hayes R."/>
            <person name="Myburg A."/>
            <person name="Tuskan G."/>
            <person name="Grattapaglia D."/>
            <person name="Rokhsar D.S."/>
        </authorList>
    </citation>
    <scope>NUCLEOTIDE SEQUENCE</scope>
    <source>
        <tissue evidence="6">Leaf extractions</tissue>
    </source>
</reference>
<keyword evidence="1" id="KW-0880">Kelch repeat</keyword>
<sequence length="345" mass="37518">MRAFDLQTNTWSILKTYGKQPASLGGQSVPLVGTSLVIFGRQDAKRSPGVPPSPCSDHAVAVHAERYLFIFGGGFTRYLPTQQGDIPAPTVGHAGVTIGENWFIVGGGDSKSGVSETIVLNMSTFVWSVVTTVEGRVPVASEGLSLVVSTYNGEDVIVSFGEYNGRYNNEVNVLKPSHKPTLPVKAIESPLPDSVSAAHNATNATRDLESEVEAVPDGRRDFVVDNIEKDPRKSRNGGTAEHLLATLKAEKEELESSLNKEKLSLQLRQEISEAETRNTDLYKVDVAELKQKLQMMETLQKELELLQRQEAASEQAALMAKQKQNSGGMWTWITGTPPSLKLDGV</sequence>
<dbReference type="InterPro" id="IPR056819">
    <property type="entry name" value="ACBP4-6_C"/>
</dbReference>
<dbReference type="EMBL" id="KK199357">
    <property type="protein sequence ID" value="KCW44390.1"/>
    <property type="molecule type" value="Genomic_DNA"/>
</dbReference>
<dbReference type="Pfam" id="PF24922">
    <property type="entry name" value="ACBP4_C"/>
    <property type="match status" value="1"/>
</dbReference>
<dbReference type="AlphaFoldDB" id="A0A058ZTP1"/>
<evidence type="ECO:0000313" key="5">
    <source>
        <dbReference type="EMBL" id="KAK2632009.1"/>
    </source>
</evidence>
<dbReference type="GO" id="GO:0005829">
    <property type="term" value="C:cytosol"/>
    <property type="evidence" value="ECO:0000318"/>
    <property type="project" value="GO_Central"/>
</dbReference>
<keyword evidence="2" id="KW-0677">Repeat</keyword>
<keyword evidence="3" id="KW-0175">Coiled coil</keyword>
<evidence type="ECO:0000256" key="2">
    <source>
        <dbReference type="ARBA" id="ARBA00022737"/>
    </source>
</evidence>
<dbReference type="InterPro" id="IPR015915">
    <property type="entry name" value="Kelch-typ_b-propeller"/>
</dbReference>
<reference evidence="5" key="4">
    <citation type="submission" date="2023-07" db="EMBL/GenBank/DDBJ databases">
        <authorList>
            <person name="Myburg A.A."/>
            <person name="Grattapaglia D."/>
            <person name="Tuskan G.A."/>
            <person name="Hellsten U."/>
            <person name="Hayes R.D."/>
            <person name="Grimwood J."/>
            <person name="Jenkins J."/>
            <person name="Lindquist E."/>
            <person name="Tice H."/>
            <person name="Bauer D."/>
            <person name="Goodstein D.M."/>
            <person name="Dubchak I."/>
            <person name="Poliakov A."/>
            <person name="Mizrachi E."/>
            <person name="Kullan A.R."/>
            <person name="Hussey S.G."/>
            <person name="Pinard D."/>
            <person name="Van D.M."/>
            <person name="Singh P."/>
            <person name="Van J.I."/>
            <person name="Silva-Junior O.B."/>
            <person name="Togawa R.C."/>
            <person name="Pappas M.R."/>
            <person name="Faria D.A."/>
            <person name="Sansaloni C.P."/>
            <person name="Petroli C.D."/>
            <person name="Yang X."/>
            <person name="Ranjan P."/>
            <person name="Tschaplinski T.J."/>
            <person name="Ye C.Y."/>
            <person name="Li T."/>
            <person name="Sterck L."/>
            <person name="Vanneste K."/>
            <person name="Murat F."/>
            <person name="Soler M."/>
            <person name="Clemente H.S."/>
            <person name="Saidi N."/>
            <person name="Cassan-Wang H."/>
            <person name="Dunand C."/>
            <person name="Hefer C.A."/>
            <person name="Bornberg-Bauer E."/>
            <person name="Kersting A.R."/>
            <person name="Vining K."/>
            <person name="Amarasinghe V."/>
            <person name="Ranik M."/>
            <person name="Naithani S."/>
            <person name="Elser J."/>
            <person name="Boyd A.E."/>
            <person name="Liston A."/>
            <person name="Spatafora J.W."/>
            <person name="Dharmwardhana P."/>
            <person name="Raja R."/>
            <person name="Sullivan C."/>
            <person name="Romanel E."/>
            <person name="Alves-Ferreira M."/>
            <person name="Kulheim C."/>
            <person name="Foley W."/>
            <person name="Carocha V."/>
            <person name="Paiva J."/>
            <person name="Kudrna D."/>
            <person name="Brommonschenkel S.H."/>
            <person name="Pasquali G."/>
            <person name="Byrne M."/>
            <person name="Rigault P."/>
            <person name="Tibbits J."/>
            <person name="Spokevicius A."/>
            <person name="Jones R.C."/>
            <person name="Steane D.A."/>
            <person name="Vaillancourt R.E."/>
            <person name="Potts B.M."/>
            <person name="Joubert F."/>
            <person name="Barry K."/>
            <person name="Pappas G.J."/>
            <person name="Strauss S.H."/>
            <person name="Jaiswal P."/>
            <person name="Grima-Pettenati J."/>
            <person name="Salse J."/>
            <person name="Van D.P."/>
            <person name="Rokhsar D.S."/>
            <person name="Schmutz J."/>
        </authorList>
    </citation>
    <scope>NUCLEOTIDE SEQUENCE</scope>
    <source>
        <tissue evidence="5">Leaf extractions</tissue>
    </source>
</reference>
<reference evidence="5" key="2">
    <citation type="journal article" date="2014" name="Nature">
        <title>The genome of Eucalyptus grandis.</title>
        <authorList>
            <person name="Myburg A.A."/>
            <person name="Grattapaglia D."/>
            <person name="Tuskan G.A."/>
            <person name="Hellsten U."/>
            <person name="Hayes R.D."/>
            <person name="Grimwood J."/>
            <person name="Jenkins J."/>
            <person name="Lindquist E."/>
            <person name="Tice H."/>
            <person name="Bauer D."/>
            <person name="Goodstein D.M."/>
            <person name="Dubchak I."/>
            <person name="Poliakov A."/>
            <person name="Mizrachi E."/>
            <person name="Kullan A.R."/>
            <person name="Hussey S.G."/>
            <person name="Pinard D."/>
            <person name="van der Merwe K."/>
            <person name="Singh P."/>
            <person name="van Jaarsveld I."/>
            <person name="Silva-Junior O.B."/>
            <person name="Togawa R.C."/>
            <person name="Pappas M.R."/>
            <person name="Faria D.A."/>
            <person name="Sansaloni C.P."/>
            <person name="Petroli C.D."/>
            <person name="Yang X."/>
            <person name="Ranjan P."/>
            <person name="Tschaplinski T.J."/>
            <person name="Ye C.Y."/>
            <person name="Li T."/>
            <person name="Sterck L."/>
            <person name="Vanneste K."/>
            <person name="Murat F."/>
            <person name="Soler M."/>
            <person name="Clemente H.S."/>
            <person name="Saidi N."/>
            <person name="Cassan-Wang H."/>
            <person name="Dunand C."/>
            <person name="Hefer C.A."/>
            <person name="Bornberg-Bauer E."/>
            <person name="Kersting A.R."/>
            <person name="Vining K."/>
            <person name="Amarasinghe V."/>
            <person name="Ranik M."/>
            <person name="Naithani S."/>
            <person name="Elser J."/>
            <person name="Boyd A.E."/>
            <person name="Liston A."/>
            <person name="Spatafora J.W."/>
            <person name="Dharmwardhana P."/>
            <person name="Raja R."/>
            <person name="Sullivan C."/>
            <person name="Romanel E."/>
            <person name="Alves-Ferreira M."/>
            <person name="Kulheim C."/>
            <person name="Foley W."/>
            <person name="Carocha V."/>
            <person name="Paiva J."/>
            <person name="Kudrna D."/>
            <person name="Brommonschenkel S.H."/>
            <person name="Pasquali G."/>
            <person name="Byrne M."/>
            <person name="Rigault P."/>
            <person name="Tibbits J."/>
            <person name="Spokevicius A."/>
            <person name="Jones R.C."/>
            <person name="Steane D.A."/>
            <person name="Vaillancourt R.E."/>
            <person name="Potts B.M."/>
            <person name="Joubert F."/>
            <person name="Barry K."/>
            <person name="Pappas G.J."/>
            <person name="Strauss S.H."/>
            <person name="Jaiswal P."/>
            <person name="Grima-Pettenati J."/>
            <person name="Salse J."/>
            <person name="Van de Peer Y."/>
            <person name="Rokhsar D.S."/>
            <person name="Schmutz J."/>
        </authorList>
    </citation>
    <scope>NUCLEOTIDE SEQUENCE</scope>
    <source>
        <tissue evidence="5">Leaf extractions</tissue>
    </source>
</reference>
<accession>A0A058ZTP1</accession>
<feature type="coiled-coil region" evidence="3">
    <location>
        <begin position="240"/>
        <end position="316"/>
    </location>
</feature>
<reference evidence="5" key="3">
    <citation type="submission" date="2023-04" db="EMBL/GenBank/DDBJ databases">
        <title>WGS assembly of Eucalyptus grandis.</title>
        <authorList>
            <person name="Myburg A."/>
            <person name="Grattapaglia D."/>
            <person name="Tuskan G."/>
            <person name="Hellsten U."/>
            <person name="Hayes R."/>
            <person name="Grimwood J."/>
            <person name="Jenkins J."/>
            <person name="Lindquist E."/>
            <person name="Tice H."/>
            <person name="Bauer D."/>
            <person name="Goodstein D."/>
            <person name="Dubchak I."/>
            <person name="Poliakov A."/>
            <person name="Mizrachi E."/>
            <person name="Kullan A."/>
            <person name="Hussey S."/>
            <person name="Pinard D."/>
            <person name="Van D."/>
            <person name="Singh P."/>
            <person name="Van J."/>
            <person name="Silva-Junior O."/>
            <person name="Togawa R."/>
            <person name="Pappas M."/>
            <person name="Faria D."/>
            <person name="Sansaloni C."/>
            <person name="Petroli C."/>
            <person name="Yang X."/>
            <person name="Ranjan P."/>
            <person name="Tschaplinski T."/>
            <person name="Ye C."/>
            <person name="Li T."/>
            <person name="Sterck L."/>
            <person name="Vanneste K."/>
            <person name="Murat F."/>
            <person name="Soler M."/>
            <person name="Clemente H."/>
            <person name="Saidi N."/>
            <person name="Cassan-Wang H."/>
            <person name="Dunand C."/>
            <person name="Hefer C."/>
            <person name="Bornberg-Bauer E."/>
            <person name="Kersting A."/>
            <person name="Vining K."/>
            <person name="Amarasinghe V."/>
            <person name="Ranik M."/>
            <person name="Naithani S."/>
            <person name="Elser J."/>
            <person name="Boyd A."/>
            <person name="Liston A."/>
            <person name="Spatafora J."/>
            <person name="Dharmwardhana P."/>
            <person name="Raja R."/>
            <person name="Sullivan C."/>
            <person name="Romanel E."/>
            <person name="Alves-Ferreira M."/>
            <person name="Kulheim C."/>
            <person name="Foley W."/>
            <person name="Carocha V."/>
            <person name="Paiva J."/>
            <person name="Kudrna D."/>
            <person name="Brommonschenkel S."/>
            <person name="Pasquali G."/>
            <person name="Byrne M."/>
            <person name="Rigault P."/>
            <person name="Tibbits J."/>
            <person name="Spokevicius A."/>
            <person name="Jones R."/>
            <person name="Steane D."/>
            <person name="Vaillancourt R."/>
            <person name="Potts B."/>
            <person name="Joubert F."/>
            <person name="Barry K."/>
            <person name="Pappas G."/>
            <person name="Strauss S."/>
            <person name="Jaiswal P."/>
            <person name="Grima-Pettenati J."/>
            <person name="Salse J."/>
            <person name="Van D."/>
            <person name="Rokhsar D."/>
            <person name="Schmutz J."/>
        </authorList>
    </citation>
    <scope>NUCLEOTIDE SEQUENCE</scope>
    <source>
        <tissue evidence="5">Leaf extractions</tissue>
    </source>
</reference>
<dbReference type="STRING" id="71139.A0A058ZTP1"/>
<dbReference type="OMA" id="NTWSILK"/>
<dbReference type="InParanoid" id="A0A058ZTP1"/>
<dbReference type="PANTHER" id="PTHR46093:SF3">
    <property type="entry name" value="ACYL-COA-BINDING DOMAIN-CONTAINING PROTEIN 4"/>
    <property type="match status" value="1"/>
</dbReference>
<evidence type="ECO:0000256" key="3">
    <source>
        <dbReference type="SAM" id="Coils"/>
    </source>
</evidence>
<feature type="domain" description="Acyl-CoA-binding" evidence="4">
    <location>
        <begin position="284"/>
        <end position="323"/>
    </location>
</feature>
<dbReference type="Gene3D" id="2.120.10.80">
    <property type="entry name" value="Kelch-type beta propeller"/>
    <property type="match status" value="1"/>
</dbReference>
<dbReference type="GO" id="GO:0000062">
    <property type="term" value="F:fatty-acyl-CoA binding"/>
    <property type="evidence" value="ECO:0000318"/>
    <property type="project" value="GO_Central"/>
</dbReference>
<dbReference type="Gramene" id="KCW44390">
    <property type="protein sequence ID" value="KCW44390"/>
    <property type="gene ID" value="EUGRSUZ_L02127"/>
</dbReference>